<dbReference type="CDD" id="cd07323">
    <property type="entry name" value="LAM"/>
    <property type="match status" value="1"/>
</dbReference>
<dbReference type="EMBL" id="HBGE01033731">
    <property type="protein sequence ID" value="CAD9127372.1"/>
    <property type="molecule type" value="Transcribed_RNA"/>
</dbReference>
<dbReference type="GO" id="GO:0003723">
    <property type="term" value="F:RNA binding"/>
    <property type="evidence" value="ECO:0007669"/>
    <property type="project" value="UniProtKB-UniRule"/>
</dbReference>
<dbReference type="Pfam" id="PF05383">
    <property type="entry name" value="La"/>
    <property type="match status" value="1"/>
</dbReference>
<dbReference type="InterPro" id="IPR036388">
    <property type="entry name" value="WH-like_DNA-bd_sf"/>
</dbReference>
<dbReference type="InterPro" id="IPR012677">
    <property type="entry name" value="Nucleotide-bd_a/b_plait_sf"/>
</dbReference>
<dbReference type="PANTHER" id="PTHR22792">
    <property type="entry name" value="LUPUS LA PROTEIN-RELATED"/>
    <property type="match status" value="1"/>
</dbReference>
<feature type="region of interest" description="Disordered" evidence="3">
    <location>
        <begin position="268"/>
        <end position="291"/>
    </location>
</feature>
<dbReference type="InterPro" id="IPR035979">
    <property type="entry name" value="RBD_domain_sf"/>
</dbReference>
<feature type="region of interest" description="Disordered" evidence="3">
    <location>
        <begin position="1"/>
        <end position="24"/>
    </location>
</feature>
<dbReference type="SMART" id="SM00715">
    <property type="entry name" value="LA"/>
    <property type="match status" value="1"/>
</dbReference>
<dbReference type="SUPFAM" id="SSF46785">
    <property type="entry name" value="Winged helix' DNA-binding domain"/>
    <property type="match status" value="1"/>
</dbReference>
<dbReference type="InterPro" id="IPR006630">
    <property type="entry name" value="La_HTH"/>
</dbReference>
<feature type="compositionally biased region" description="Basic and acidic residues" evidence="3">
    <location>
        <begin position="467"/>
        <end position="476"/>
    </location>
</feature>
<dbReference type="CDD" id="cd12277">
    <property type="entry name" value="RRM3_MEI2_EAR1_like"/>
    <property type="match status" value="1"/>
</dbReference>
<dbReference type="Gene3D" id="3.30.70.330">
    <property type="match status" value="1"/>
</dbReference>
<feature type="region of interest" description="Disordered" evidence="3">
    <location>
        <begin position="46"/>
        <end position="83"/>
    </location>
</feature>
<evidence type="ECO:0000256" key="1">
    <source>
        <dbReference type="ARBA" id="ARBA00022884"/>
    </source>
</evidence>
<dbReference type="InterPro" id="IPR007201">
    <property type="entry name" value="Mei2-like_Rrm_C"/>
</dbReference>
<evidence type="ECO:0000256" key="3">
    <source>
        <dbReference type="SAM" id="MobiDB-lite"/>
    </source>
</evidence>
<evidence type="ECO:0000259" key="4">
    <source>
        <dbReference type="PROSITE" id="PS50961"/>
    </source>
</evidence>
<dbReference type="SUPFAM" id="SSF54928">
    <property type="entry name" value="RNA-binding domain, RBD"/>
    <property type="match status" value="1"/>
</dbReference>
<keyword evidence="1 2" id="KW-0694">RNA-binding</keyword>
<gene>
    <name evidence="5" type="ORF">ACAT0790_LOCUS20398</name>
</gene>
<sequence length="490" mass="53499">MPRWVEKRTMVAPTDAPTNEQPNLLTSKTVAEKGVYSRGLMLKVLEVQTEVPRHTPTDSTGATESGRSSPEVQEEEEGDEGAKQAKLNVKARAASMDCSGDKAELGLQLRPRAMSEGTAGEAVSAAAASGQPTTVMLRNIPNQYSREKLCKRLDSQGFEGVYDFLYLPIDRNSERNMGYAFINFRSQNACTEFARCFSGKLASECLPGYKSNKVCEVRVAEVQGQQANLEKMTSPNFFQHLADHEEWQPVFFDEKGERMPLAARDHLEAQDGHGKRNRAGSRTTPTPSPKLLPFMPPIMVPYAFPGMPMEDLPPARKQSGVELCAEAPEFVPSTSSSCMSSAITGAVDTATAMAVKHLEAEAAARAAAVAQARATAGRPKDMKKQIEYYFSSQNISHDVYLRKMMDESGWVKLKDIVKFPKLRALNADIAGCNTALSGSPTVELTEDGMRVRIKDEELRAKYPQVTEDTKGTDKEAAVGSSGEQEAAADA</sequence>
<dbReference type="PANTHER" id="PTHR22792:SF132">
    <property type="entry name" value="LA-RELATED PROTEIN 1"/>
    <property type="match status" value="1"/>
</dbReference>
<feature type="domain" description="HTH La-type RNA-binding" evidence="4">
    <location>
        <begin position="372"/>
        <end position="461"/>
    </location>
</feature>
<evidence type="ECO:0000256" key="2">
    <source>
        <dbReference type="PROSITE-ProRule" id="PRU00332"/>
    </source>
</evidence>
<dbReference type="PROSITE" id="PS50961">
    <property type="entry name" value="HTH_LA"/>
    <property type="match status" value="1"/>
</dbReference>
<feature type="compositionally biased region" description="Polar residues" evidence="3">
    <location>
        <begin position="57"/>
        <end position="70"/>
    </location>
</feature>
<proteinExistence type="predicted"/>
<dbReference type="InterPro" id="IPR045180">
    <property type="entry name" value="La_dom_prot"/>
</dbReference>
<dbReference type="InterPro" id="IPR036390">
    <property type="entry name" value="WH_DNA-bd_sf"/>
</dbReference>
<evidence type="ECO:0000313" key="5">
    <source>
        <dbReference type="EMBL" id="CAD9127372.1"/>
    </source>
</evidence>
<dbReference type="AlphaFoldDB" id="A0A7S1MCG8"/>
<accession>A0A7S1MCG8</accession>
<dbReference type="GO" id="GO:0005737">
    <property type="term" value="C:cytoplasm"/>
    <property type="evidence" value="ECO:0007669"/>
    <property type="project" value="UniProtKB-ARBA"/>
</dbReference>
<organism evidence="5">
    <name type="scientific">Alexandrium catenella</name>
    <name type="common">Red tide dinoflagellate</name>
    <name type="synonym">Gonyaulax catenella</name>
    <dbReference type="NCBI Taxonomy" id="2925"/>
    <lineage>
        <taxon>Eukaryota</taxon>
        <taxon>Sar</taxon>
        <taxon>Alveolata</taxon>
        <taxon>Dinophyceae</taxon>
        <taxon>Gonyaulacales</taxon>
        <taxon>Pyrocystaceae</taxon>
        <taxon>Alexandrium</taxon>
    </lineage>
</organism>
<name>A0A7S1MCG8_ALECA</name>
<reference evidence="5" key="1">
    <citation type="submission" date="2021-01" db="EMBL/GenBank/DDBJ databases">
        <authorList>
            <person name="Corre E."/>
            <person name="Pelletier E."/>
            <person name="Niang G."/>
            <person name="Scheremetjew M."/>
            <person name="Finn R."/>
            <person name="Kale V."/>
            <person name="Holt S."/>
            <person name="Cochrane G."/>
            <person name="Meng A."/>
            <person name="Brown T."/>
            <person name="Cohen L."/>
        </authorList>
    </citation>
    <scope>NUCLEOTIDE SEQUENCE</scope>
    <source>
        <strain evidence="5">OF101</strain>
    </source>
</reference>
<dbReference type="Pfam" id="PF04059">
    <property type="entry name" value="RRM_2"/>
    <property type="match status" value="1"/>
</dbReference>
<protein>
    <recommendedName>
        <fullName evidence="4">HTH La-type RNA-binding domain-containing protein</fullName>
    </recommendedName>
</protein>
<feature type="region of interest" description="Disordered" evidence="3">
    <location>
        <begin position="462"/>
        <end position="490"/>
    </location>
</feature>
<dbReference type="Gene3D" id="1.10.10.10">
    <property type="entry name" value="Winged helix-like DNA-binding domain superfamily/Winged helix DNA-binding domain"/>
    <property type="match status" value="1"/>
</dbReference>